<dbReference type="AlphaFoldDB" id="A0A8C5TWY0"/>
<evidence type="ECO:0000313" key="2">
    <source>
        <dbReference type="Proteomes" id="UP000694560"/>
    </source>
</evidence>
<evidence type="ECO:0000313" key="1">
    <source>
        <dbReference type="Ensembl" id="ENSMCSP00000011990.1"/>
    </source>
</evidence>
<keyword evidence="2" id="KW-1185">Reference proteome</keyword>
<proteinExistence type="predicted"/>
<sequence>ILGTRALLAAGTGHAKPHRAVGRRARGTCPLLPMEGRRGRRPPAQGPIPKPAAPCLGRRQLAASAGSWNWERPRSNRLRALPSATGVAVPTAWDVGASARGQAPLLGRSPSHRRLGSPLPAEARVIGLGQAQPPAPPCHRWAQPQCLQCHRTHQQRSHKELGPL</sequence>
<name>A0A8C5TWY0_9PASS</name>
<organism evidence="1 2">
    <name type="scientific">Malurus cyaneus samueli</name>
    <dbReference type="NCBI Taxonomy" id="2593467"/>
    <lineage>
        <taxon>Eukaryota</taxon>
        <taxon>Metazoa</taxon>
        <taxon>Chordata</taxon>
        <taxon>Craniata</taxon>
        <taxon>Vertebrata</taxon>
        <taxon>Euteleostomi</taxon>
        <taxon>Archelosauria</taxon>
        <taxon>Archosauria</taxon>
        <taxon>Dinosauria</taxon>
        <taxon>Saurischia</taxon>
        <taxon>Theropoda</taxon>
        <taxon>Coelurosauria</taxon>
        <taxon>Aves</taxon>
        <taxon>Neognathae</taxon>
        <taxon>Neoaves</taxon>
        <taxon>Telluraves</taxon>
        <taxon>Australaves</taxon>
        <taxon>Passeriformes</taxon>
        <taxon>Meliphagoidea</taxon>
        <taxon>Maluridae</taxon>
        <taxon>Malurus</taxon>
    </lineage>
</organism>
<protein>
    <submittedName>
        <fullName evidence="1">Uncharacterized protein</fullName>
    </submittedName>
</protein>
<reference evidence="1" key="2">
    <citation type="submission" date="2025-09" db="UniProtKB">
        <authorList>
            <consortium name="Ensembl"/>
        </authorList>
    </citation>
    <scope>IDENTIFICATION</scope>
</reference>
<dbReference type="Ensembl" id="ENSMCST00000012300.1">
    <property type="protein sequence ID" value="ENSMCSP00000011990.1"/>
    <property type="gene ID" value="ENSMCSG00000008491.1"/>
</dbReference>
<reference evidence="1" key="1">
    <citation type="submission" date="2025-08" db="UniProtKB">
        <authorList>
            <consortium name="Ensembl"/>
        </authorList>
    </citation>
    <scope>IDENTIFICATION</scope>
</reference>
<dbReference type="Proteomes" id="UP000694560">
    <property type="component" value="Unplaced"/>
</dbReference>
<accession>A0A8C5TWY0</accession>